<keyword evidence="3" id="KW-0378">Hydrolase</keyword>
<keyword evidence="3" id="KW-0812">Transmembrane</keyword>
<gene>
    <name evidence="3" type="ORF">DAT39_020095</name>
</gene>
<dbReference type="AlphaFoldDB" id="A0A8J4TGV9"/>
<dbReference type="EMBL" id="QNUK01000711">
    <property type="protein sequence ID" value="KAF5890203.1"/>
    <property type="molecule type" value="Genomic_DNA"/>
</dbReference>
<keyword evidence="3" id="KW-0472">Membrane</keyword>
<evidence type="ECO:0000256" key="1">
    <source>
        <dbReference type="ARBA" id="ARBA00023157"/>
    </source>
</evidence>
<dbReference type="InterPro" id="IPR009003">
    <property type="entry name" value="Peptidase_S1_PA"/>
</dbReference>
<dbReference type="PROSITE" id="PS50240">
    <property type="entry name" value="TRYPSIN_DOM"/>
    <property type="match status" value="1"/>
</dbReference>
<reference evidence="3" key="1">
    <citation type="submission" date="2020-07" db="EMBL/GenBank/DDBJ databases">
        <title>Clarias magur genome sequencing, assembly and annotation.</title>
        <authorList>
            <person name="Kushwaha B."/>
            <person name="Kumar R."/>
            <person name="Das P."/>
            <person name="Joshi C.G."/>
            <person name="Kumar D."/>
            <person name="Nagpure N.S."/>
            <person name="Pandey M."/>
            <person name="Agarwal S."/>
            <person name="Srivastava S."/>
            <person name="Singh M."/>
            <person name="Sahoo L."/>
            <person name="Jayasankar P."/>
            <person name="Meher P.K."/>
            <person name="Koringa P.G."/>
            <person name="Iquebal M.A."/>
            <person name="Das S.P."/>
            <person name="Bit A."/>
            <person name="Patnaik S."/>
            <person name="Patel N."/>
            <person name="Shah T.M."/>
            <person name="Hinsu A."/>
            <person name="Jena J.K."/>
        </authorList>
    </citation>
    <scope>NUCLEOTIDE SEQUENCE</scope>
    <source>
        <strain evidence="3">CIFAMagur01</strain>
        <tissue evidence="3">Testis</tissue>
    </source>
</reference>
<dbReference type="PANTHER" id="PTHR24252">
    <property type="entry name" value="ACROSIN-RELATED"/>
    <property type="match status" value="1"/>
</dbReference>
<name>A0A8J4TGV9_CLAMG</name>
<dbReference type="InterPro" id="IPR001254">
    <property type="entry name" value="Trypsin_dom"/>
</dbReference>
<dbReference type="GO" id="GO:0006508">
    <property type="term" value="P:proteolysis"/>
    <property type="evidence" value="ECO:0007669"/>
    <property type="project" value="UniProtKB-KW"/>
</dbReference>
<feature type="non-terminal residue" evidence="3">
    <location>
        <position position="50"/>
    </location>
</feature>
<comment type="caution">
    <text evidence="3">The sequence shown here is derived from an EMBL/GenBank/DDBJ whole genome shotgun (WGS) entry which is preliminary data.</text>
</comment>
<dbReference type="Gene3D" id="2.40.10.10">
    <property type="entry name" value="Trypsin-like serine proteases"/>
    <property type="match status" value="1"/>
</dbReference>
<evidence type="ECO:0000313" key="3">
    <source>
        <dbReference type="EMBL" id="KAF5890203.1"/>
    </source>
</evidence>
<dbReference type="InterPro" id="IPR043504">
    <property type="entry name" value="Peptidase_S1_PA_chymotrypsin"/>
</dbReference>
<evidence type="ECO:0000313" key="4">
    <source>
        <dbReference type="Proteomes" id="UP000727407"/>
    </source>
</evidence>
<organism evidence="3 4">
    <name type="scientific">Clarias magur</name>
    <name type="common">Asian catfish</name>
    <name type="synonym">Macropteronotus magur</name>
    <dbReference type="NCBI Taxonomy" id="1594786"/>
    <lineage>
        <taxon>Eukaryota</taxon>
        <taxon>Metazoa</taxon>
        <taxon>Chordata</taxon>
        <taxon>Craniata</taxon>
        <taxon>Vertebrata</taxon>
        <taxon>Euteleostomi</taxon>
        <taxon>Actinopterygii</taxon>
        <taxon>Neopterygii</taxon>
        <taxon>Teleostei</taxon>
        <taxon>Ostariophysi</taxon>
        <taxon>Siluriformes</taxon>
        <taxon>Clariidae</taxon>
        <taxon>Clarias</taxon>
    </lineage>
</organism>
<sequence length="50" mass="5441">GDSGGPLVYPDKHWTLVGVVSWGAGCAREGEPGVYSNVEQMLNWVYTVMK</sequence>
<dbReference type="Pfam" id="PF00089">
    <property type="entry name" value="Trypsin"/>
    <property type="match status" value="1"/>
</dbReference>
<keyword evidence="4" id="KW-1185">Reference proteome</keyword>
<dbReference type="PANTHER" id="PTHR24252:SF7">
    <property type="entry name" value="HYALIN"/>
    <property type="match status" value="1"/>
</dbReference>
<feature type="domain" description="Peptidase S1" evidence="2">
    <location>
        <begin position="1"/>
        <end position="50"/>
    </location>
</feature>
<dbReference type="SUPFAM" id="SSF50494">
    <property type="entry name" value="Trypsin-like serine proteases"/>
    <property type="match status" value="1"/>
</dbReference>
<proteinExistence type="predicted"/>
<dbReference type="Proteomes" id="UP000727407">
    <property type="component" value="Unassembled WGS sequence"/>
</dbReference>
<dbReference type="OrthoDB" id="5979691at2759"/>
<keyword evidence="1" id="KW-1015">Disulfide bond</keyword>
<accession>A0A8J4TGV9</accession>
<dbReference type="GO" id="GO:0004252">
    <property type="term" value="F:serine-type endopeptidase activity"/>
    <property type="evidence" value="ECO:0007669"/>
    <property type="project" value="InterPro"/>
</dbReference>
<evidence type="ECO:0000259" key="2">
    <source>
        <dbReference type="PROSITE" id="PS50240"/>
    </source>
</evidence>
<protein>
    <submittedName>
        <fullName evidence="3">Transmembrane protease serine 4-like isoform X1</fullName>
    </submittedName>
</protein>
<keyword evidence="3" id="KW-0645">Protease</keyword>
<feature type="non-terminal residue" evidence="3">
    <location>
        <position position="1"/>
    </location>
</feature>